<dbReference type="AlphaFoldDB" id="A0A6G7CPY8"/>
<dbReference type="GO" id="GO:0042834">
    <property type="term" value="F:peptidoglycan binding"/>
    <property type="evidence" value="ECO:0007669"/>
    <property type="project" value="InterPro"/>
</dbReference>
<feature type="chain" id="PRO_5026031099" evidence="1">
    <location>
        <begin position="23"/>
        <end position="200"/>
    </location>
</feature>
<keyword evidence="1" id="KW-0732">Signal</keyword>
<dbReference type="PROSITE" id="PS51724">
    <property type="entry name" value="SPOR"/>
    <property type="match status" value="1"/>
</dbReference>
<dbReference type="InterPro" id="IPR036680">
    <property type="entry name" value="SPOR-like_sf"/>
</dbReference>
<feature type="signal peptide" evidence="1">
    <location>
        <begin position="1"/>
        <end position="22"/>
    </location>
</feature>
<evidence type="ECO:0000256" key="1">
    <source>
        <dbReference type="SAM" id="SignalP"/>
    </source>
</evidence>
<dbReference type="Gene3D" id="3.30.70.1070">
    <property type="entry name" value="Sporulation related repeat"/>
    <property type="match status" value="1"/>
</dbReference>
<evidence type="ECO:0000313" key="4">
    <source>
        <dbReference type="Proteomes" id="UP000503003"/>
    </source>
</evidence>
<protein>
    <submittedName>
        <fullName evidence="3">SPOR domain-containing protein</fullName>
    </submittedName>
</protein>
<evidence type="ECO:0000313" key="3">
    <source>
        <dbReference type="EMBL" id="QIH44207.1"/>
    </source>
</evidence>
<dbReference type="InterPro" id="IPR007730">
    <property type="entry name" value="SPOR-like_dom"/>
</dbReference>
<dbReference type="SUPFAM" id="SSF110997">
    <property type="entry name" value="Sporulation related repeat"/>
    <property type="match status" value="1"/>
</dbReference>
<feature type="domain" description="SPOR" evidence="2">
    <location>
        <begin position="105"/>
        <end position="184"/>
    </location>
</feature>
<organism evidence="3 4">
    <name type="scientific">Vibrio ziniensis</name>
    <dbReference type="NCBI Taxonomy" id="2711221"/>
    <lineage>
        <taxon>Bacteria</taxon>
        <taxon>Pseudomonadati</taxon>
        <taxon>Pseudomonadota</taxon>
        <taxon>Gammaproteobacteria</taxon>
        <taxon>Vibrionales</taxon>
        <taxon>Vibrionaceae</taxon>
        <taxon>Vibrio</taxon>
    </lineage>
</organism>
<reference evidence="3 4" key="1">
    <citation type="submission" date="2020-02" db="EMBL/GenBank/DDBJ databases">
        <title>A complete genome of a marine bacterium Vibrio sp. ZWAL4003 isolated from the mangrove sediment with the ability to degrade polysaccharides.</title>
        <authorList>
            <person name="Wu J."/>
            <person name="Qu W."/>
            <person name="Zeng R."/>
        </authorList>
    </citation>
    <scope>NUCLEOTIDE SEQUENCE [LARGE SCALE GENOMIC DNA]</scope>
    <source>
        <strain evidence="3 4">ZWAL4003</strain>
    </source>
</reference>
<dbReference type="EMBL" id="CP049332">
    <property type="protein sequence ID" value="QIH44207.1"/>
    <property type="molecule type" value="Genomic_DNA"/>
</dbReference>
<gene>
    <name evidence="3" type="ORF">G5S32_19845</name>
</gene>
<dbReference type="Pfam" id="PF05036">
    <property type="entry name" value="SPOR"/>
    <property type="match status" value="1"/>
</dbReference>
<name>A0A6G7CPY8_9VIBR</name>
<dbReference type="PROSITE" id="PS51257">
    <property type="entry name" value="PROKAR_LIPOPROTEIN"/>
    <property type="match status" value="1"/>
</dbReference>
<dbReference type="KEGG" id="vzi:G5S32_19845"/>
<sequence length="200" mass="21998">MNKLLLVGLSALLAACSSGTYTTDVKSESHREEYKMATIQQPVVSESGMDSSIVEKNVEALNSEQQATEIKAVATQVTEEKKATVATSNNNLVSIIPPTAKQVAMNPRFGYTIQVVAVGSQSKVDQFASKLPKNGQPIWENYKVVNGVKWYTILYGDYATRKEATNAISRLPADFKDFKPFAKSIDEIKNSEFPTLNKLN</sequence>
<keyword evidence="4" id="KW-1185">Reference proteome</keyword>
<accession>A0A6G7CPY8</accession>
<evidence type="ECO:0000259" key="2">
    <source>
        <dbReference type="PROSITE" id="PS51724"/>
    </source>
</evidence>
<dbReference type="Proteomes" id="UP000503003">
    <property type="component" value="Chromosome 2"/>
</dbReference>
<proteinExistence type="predicted"/>